<reference evidence="5 6" key="1">
    <citation type="journal article" date="2016" name="Genome Biol. Evol.">
        <title>Gene Family Evolution Reflects Adaptation to Soil Environmental Stressors in the Genome of the Collembolan Orchesella cincta.</title>
        <authorList>
            <person name="Faddeeva-Vakhrusheva A."/>
            <person name="Derks M.F."/>
            <person name="Anvar S.Y."/>
            <person name="Agamennone V."/>
            <person name="Suring W."/>
            <person name="Smit S."/>
            <person name="van Straalen N.M."/>
            <person name="Roelofs D."/>
        </authorList>
    </citation>
    <scope>NUCLEOTIDE SEQUENCE [LARGE SCALE GENOMIC DNA]</scope>
    <source>
        <tissue evidence="5">Mixed pool</tissue>
    </source>
</reference>
<dbReference type="PROSITE" id="PS50294">
    <property type="entry name" value="WD_REPEATS_REGION"/>
    <property type="match status" value="1"/>
</dbReference>
<dbReference type="InterPro" id="IPR015943">
    <property type="entry name" value="WD40/YVTN_repeat-like_dom_sf"/>
</dbReference>
<feature type="region of interest" description="Disordered" evidence="4">
    <location>
        <begin position="563"/>
        <end position="597"/>
    </location>
</feature>
<dbReference type="Proteomes" id="UP000094527">
    <property type="component" value="Unassembled WGS sequence"/>
</dbReference>
<feature type="compositionally biased region" description="Basic and acidic residues" evidence="4">
    <location>
        <begin position="337"/>
        <end position="355"/>
    </location>
</feature>
<feature type="repeat" description="WD" evidence="3">
    <location>
        <begin position="154"/>
        <end position="195"/>
    </location>
</feature>
<accession>A0A1D2NMG2</accession>
<protein>
    <submittedName>
        <fullName evidence="5">Mitogen-activated protein kinase-binding protein 1</fullName>
    </submittedName>
</protein>
<dbReference type="PANTHER" id="PTHR45589:SF1">
    <property type="entry name" value="WD REPEAT DOMAIN 62, ISOFORM G"/>
    <property type="match status" value="1"/>
</dbReference>
<evidence type="ECO:0000256" key="1">
    <source>
        <dbReference type="ARBA" id="ARBA00022574"/>
    </source>
</evidence>
<evidence type="ECO:0000313" key="6">
    <source>
        <dbReference type="Proteomes" id="UP000094527"/>
    </source>
</evidence>
<feature type="region of interest" description="Disordered" evidence="4">
    <location>
        <begin position="459"/>
        <end position="550"/>
    </location>
</feature>
<feature type="region of interest" description="Disordered" evidence="4">
    <location>
        <begin position="198"/>
        <end position="276"/>
    </location>
</feature>
<dbReference type="Pfam" id="PF00400">
    <property type="entry name" value="WD40"/>
    <property type="match status" value="1"/>
</dbReference>
<organism evidence="5 6">
    <name type="scientific">Orchesella cincta</name>
    <name type="common">Springtail</name>
    <name type="synonym">Podura cincta</name>
    <dbReference type="NCBI Taxonomy" id="48709"/>
    <lineage>
        <taxon>Eukaryota</taxon>
        <taxon>Metazoa</taxon>
        <taxon>Ecdysozoa</taxon>
        <taxon>Arthropoda</taxon>
        <taxon>Hexapoda</taxon>
        <taxon>Collembola</taxon>
        <taxon>Entomobryomorpha</taxon>
        <taxon>Entomobryoidea</taxon>
        <taxon>Orchesellidae</taxon>
        <taxon>Orchesellinae</taxon>
        <taxon>Orchesella</taxon>
    </lineage>
</organism>
<keyword evidence="1 3" id="KW-0853">WD repeat</keyword>
<evidence type="ECO:0000256" key="2">
    <source>
        <dbReference type="ARBA" id="ARBA00022737"/>
    </source>
</evidence>
<dbReference type="InterPro" id="IPR019775">
    <property type="entry name" value="WD40_repeat_CS"/>
</dbReference>
<dbReference type="SMART" id="SM00320">
    <property type="entry name" value="WD40"/>
    <property type="match status" value="3"/>
</dbReference>
<evidence type="ECO:0000256" key="3">
    <source>
        <dbReference type="PROSITE-ProRule" id="PRU00221"/>
    </source>
</evidence>
<keyword evidence="5" id="KW-0808">Transferase</keyword>
<dbReference type="SUPFAM" id="SSF50998">
    <property type="entry name" value="Quinoprotein alcohol dehydrogenase-like"/>
    <property type="match status" value="1"/>
</dbReference>
<feature type="non-terminal residue" evidence="5">
    <location>
        <position position="1"/>
    </location>
</feature>
<dbReference type="InterPro" id="IPR011047">
    <property type="entry name" value="Quinoprotein_ADH-like_sf"/>
</dbReference>
<dbReference type="InterPro" id="IPR052779">
    <property type="entry name" value="WDR62"/>
</dbReference>
<dbReference type="OrthoDB" id="6154712at2759"/>
<sequence>EIERLASMQEHKGSVTSVKFLISDRTIPSSLHVISCGADKNLVFRQLVSKGSDQATSDPLEIMQPDWSGDVEVHVTSVVTSKTPLFDLELDSGGKHVLVACQDACVRVYNVSTGKHSKTLRSNNPSIVLGTIIKVTLDPSGYYVAVASTDKSITVGHSELATALSFSPDFQTLLSVGGDSCVFVWNLPREMVVTMEARMGEKRSRQGSKKSITPAPMSDSPTNPPSPVRPDYRFSFGQLPDWAKKQMKGEGGSSSSSPAPAKRPSVTLPQGKWSERVEQGSGALTIKSFYNSDTVVPVPFARPAVVAPESLKVDTADESPEPTSLATESFSKTSTSSDKEGDRSFEDNVKAMEREAEGDDEESTDFYSDVGKSTDGETVEVPRIQLNKVRSGSDTDDSGSVRSSSRTLSGYKDPTTHPYEIVRSRNAELIMSVKMKNREISKSRLELEKRLEETRKKLQSIGYKSMSQSTQDLSRSYGKEYLDDSDDDDREEEEPPSSGIRRTCSLSDLNVLPSPSSNSSATAPRRKRSFHRHRNDKVRNTAKGAFDPQQLLTRSVSVSALINPAQSDSEPESMPATPSYMSKTISSQGKLRKKPPTVVSAYSQENLRDGGGGRLRVSASEQNLTKIGTSKAPIPMARSKVNAPTMKKPQQVHGVARGMAVAKVTGVRQGEADEGSLSLAAASCSVEALKKSLDQVIMLRHRVSYENIPEDAPICRILDDGLRTVQRALHETVMFQDTRPKIITEHEPTIL</sequence>
<feature type="region of interest" description="Disordered" evidence="4">
    <location>
        <begin position="312"/>
        <end position="417"/>
    </location>
</feature>
<feature type="compositionally biased region" description="Polar residues" evidence="4">
    <location>
        <begin position="579"/>
        <end position="589"/>
    </location>
</feature>
<keyword evidence="2" id="KW-0677">Repeat</keyword>
<keyword evidence="6" id="KW-1185">Reference proteome</keyword>
<dbReference type="PROSITE" id="PS50082">
    <property type="entry name" value="WD_REPEATS_2"/>
    <property type="match status" value="1"/>
</dbReference>
<feature type="compositionally biased region" description="Acidic residues" evidence="4">
    <location>
        <begin position="483"/>
        <end position="495"/>
    </location>
</feature>
<dbReference type="STRING" id="48709.A0A1D2NMG2"/>
<evidence type="ECO:0000256" key="4">
    <source>
        <dbReference type="SAM" id="MobiDB-lite"/>
    </source>
</evidence>
<evidence type="ECO:0000313" key="5">
    <source>
        <dbReference type="EMBL" id="ODN06126.1"/>
    </source>
</evidence>
<dbReference type="EMBL" id="LJIJ01000010">
    <property type="protein sequence ID" value="ODN06126.1"/>
    <property type="molecule type" value="Genomic_DNA"/>
</dbReference>
<comment type="caution">
    <text evidence="5">The sequence shown here is derived from an EMBL/GenBank/DDBJ whole genome shotgun (WGS) entry which is preliminary data.</text>
</comment>
<dbReference type="AlphaFoldDB" id="A0A1D2NMG2"/>
<proteinExistence type="predicted"/>
<dbReference type="InterPro" id="IPR001680">
    <property type="entry name" value="WD40_rpt"/>
</dbReference>
<gene>
    <name evidence="5" type="ORF">Ocin01_00587</name>
</gene>
<feature type="compositionally biased region" description="Polar residues" evidence="4">
    <location>
        <begin position="321"/>
        <end position="336"/>
    </location>
</feature>
<feature type="compositionally biased region" description="Low complexity" evidence="4">
    <location>
        <begin position="505"/>
        <end position="520"/>
    </location>
</feature>
<dbReference type="Gene3D" id="2.130.10.10">
    <property type="entry name" value="YVTN repeat-like/Quinoprotein amine dehydrogenase"/>
    <property type="match status" value="1"/>
</dbReference>
<dbReference type="PANTHER" id="PTHR45589">
    <property type="entry name" value="WD REPEAT DOMAIN 62, ISOFORM G"/>
    <property type="match status" value="1"/>
</dbReference>
<feature type="compositionally biased region" description="Low complexity" evidence="4">
    <location>
        <begin position="398"/>
        <end position="410"/>
    </location>
</feature>
<feature type="compositionally biased region" description="Basic residues" evidence="4">
    <location>
        <begin position="524"/>
        <end position="536"/>
    </location>
</feature>
<feature type="compositionally biased region" description="Polar residues" evidence="4">
    <location>
        <begin position="465"/>
        <end position="474"/>
    </location>
</feature>
<keyword evidence="5" id="KW-0418">Kinase</keyword>
<name>A0A1D2NMG2_ORCCI</name>
<dbReference type="GO" id="GO:0016301">
    <property type="term" value="F:kinase activity"/>
    <property type="evidence" value="ECO:0007669"/>
    <property type="project" value="UniProtKB-KW"/>
</dbReference>
<dbReference type="PROSITE" id="PS00678">
    <property type="entry name" value="WD_REPEATS_1"/>
    <property type="match status" value="1"/>
</dbReference>